<feature type="domain" description="TonB-dependent receptor-like beta-barrel" evidence="13">
    <location>
        <begin position="270"/>
        <end position="623"/>
    </location>
</feature>
<dbReference type="Pfam" id="PF00593">
    <property type="entry name" value="TonB_dep_Rec_b-barrel"/>
    <property type="match status" value="1"/>
</dbReference>
<dbReference type="GO" id="GO:0009279">
    <property type="term" value="C:cell outer membrane"/>
    <property type="evidence" value="ECO:0007669"/>
    <property type="project" value="UniProtKB-SubCell"/>
</dbReference>
<keyword evidence="8 10" id="KW-0472">Membrane</keyword>
<dbReference type="InterPro" id="IPR036942">
    <property type="entry name" value="Beta-barrel_TonB_sf"/>
</dbReference>
<evidence type="ECO:0000256" key="2">
    <source>
        <dbReference type="ARBA" id="ARBA00022448"/>
    </source>
</evidence>
<organism evidence="15 16">
    <name type="scientific">Vibrio sagamiensis NBRC 104589</name>
    <dbReference type="NCBI Taxonomy" id="1219064"/>
    <lineage>
        <taxon>Bacteria</taxon>
        <taxon>Pseudomonadati</taxon>
        <taxon>Pseudomonadota</taxon>
        <taxon>Gammaproteobacteria</taxon>
        <taxon>Vibrionales</taxon>
        <taxon>Vibrionaceae</taxon>
        <taxon>Vibrio</taxon>
    </lineage>
</organism>
<dbReference type="Gene3D" id="2.40.170.20">
    <property type="entry name" value="TonB-dependent receptor, beta-barrel domain"/>
    <property type="match status" value="1"/>
</dbReference>
<dbReference type="Gene3D" id="2.170.130.10">
    <property type="entry name" value="TonB-dependent receptor, plug domain"/>
    <property type="match status" value="1"/>
</dbReference>
<dbReference type="InterPro" id="IPR039426">
    <property type="entry name" value="TonB-dep_rcpt-like"/>
</dbReference>
<evidence type="ECO:0000256" key="6">
    <source>
        <dbReference type="ARBA" id="ARBA00023065"/>
    </source>
</evidence>
<dbReference type="GO" id="GO:0015344">
    <property type="term" value="F:siderophore uptake transmembrane transporter activity"/>
    <property type="evidence" value="ECO:0007669"/>
    <property type="project" value="TreeGrafter"/>
</dbReference>
<keyword evidence="3 10" id="KW-1134">Transmembrane beta strand</keyword>
<evidence type="ECO:0000256" key="12">
    <source>
        <dbReference type="SAM" id="SignalP"/>
    </source>
</evidence>
<name>A0A511QBX0_9VIBR</name>
<dbReference type="InterPro" id="IPR000531">
    <property type="entry name" value="Beta-barrel_TonB"/>
</dbReference>
<keyword evidence="9 10" id="KW-0998">Cell outer membrane</keyword>
<protein>
    <submittedName>
        <fullName evidence="15">TonB-dependent receptor</fullName>
    </submittedName>
</protein>
<comment type="caution">
    <text evidence="15">The sequence shown here is derived from an EMBL/GenBank/DDBJ whole genome shotgun (WGS) entry which is preliminary data.</text>
</comment>
<evidence type="ECO:0000256" key="1">
    <source>
        <dbReference type="ARBA" id="ARBA00004571"/>
    </source>
</evidence>
<keyword evidence="6" id="KW-0406">Ion transport</keyword>
<evidence type="ECO:0000256" key="8">
    <source>
        <dbReference type="ARBA" id="ARBA00023136"/>
    </source>
</evidence>
<dbReference type="InterPro" id="IPR012910">
    <property type="entry name" value="Plug_dom"/>
</dbReference>
<dbReference type="GO" id="GO:0044718">
    <property type="term" value="P:siderophore transmembrane transport"/>
    <property type="evidence" value="ECO:0007669"/>
    <property type="project" value="TreeGrafter"/>
</dbReference>
<evidence type="ECO:0000256" key="10">
    <source>
        <dbReference type="PROSITE-ProRule" id="PRU01360"/>
    </source>
</evidence>
<gene>
    <name evidence="15" type="ORF">VSA01S_09030</name>
</gene>
<evidence type="ECO:0000256" key="3">
    <source>
        <dbReference type="ARBA" id="ARBA00022452"/>
    </source>
</evidence>
<feature type="signal peptide" evidence="12">
    <location>
        <begin position="1"/>
        <end position="29"/>
    </location>
</feature>
<dbReference type="EMBL" id="BJXJ01000006">
    <property type="protein sequence ID" value="GEM74791.1"/>
    <property type="molecule type" value="Genomic_DNA"/>
</dbReference>
<keyword evidence="7 11" id="KW-0798">TonB box</keyword>
<dbReference type="SUPFAM" id="SSF56935">
    <property type="entry name" value="Porins"/>
    <property type="match status" value="1"/>
</dbReference>
<evidence type="ECO:0000313" key="15">
    <source>
        <dbReference type="EMBL" id="GEM74791.1"/>
    </source>
</evidence>
<evidence type="ECO:0000256" key="9">
    <source>
        <dbReference type="ARBA" id="ARBA00023237"/>
    </source>
</evidence>
<keyword evidence="2 10" id="KW-0813">Transport</keyword>
<feature type="domain" description="TonB-dependent receptor plug" evidence="14">
    <location>
        <begin position="53"/>
        <end position="160"/>
    </location>
</feature>
<reference evidence="15 16" key="1">
    <citation type="submission" date="2019-07" db="EMBL/GenBank/DDBJ databases">
        <title>Whole genome shotgun sequence of Vibrio sagamiensis NBRC 104589.</title>
        <authorList>
            <person name="Hosoyama A."/>
            <person name="Uohara A."/>
            <person name="Ohji S."/>
            <person name="Ichikawa N."/>
        </authorList>
    </citation>
    <scope>NUCLEOTIDE SEQUENCE [LARGE SCALE GENOMIC DNA]</scope>
    <source>
        <strain evidence="15 16">NBRC 104589</strain>
    </source>
</reference>
<keyword evidence="16" id="KW-1185">Reference proteome</keyword>
<dbReference type="Proteomes" id="UP000321922">
    <property type="component" value="Unassembled WGS sequence"/>
</dbReference>
<dbReference type="PANTHER" id="PTHR30069:SF53">
    <property type="entry name" value="COLICIN I RECEPTOR-RELATED"/>
    <property type="match status" value="1"/>
</dbReference>
<evidence type="ECO:0000256" key="5">
    <source>
        <dbReference type="ARBA" id="ARBA00022729"/>
    </source>
</evidence>
<evidence type="ECO:0000259" key="13">
    <source>
        <dbReference type="Pfam" id="PF00593"/>
    </source>
</evidence>
<evidence type="ECO:0000313" key="16">
    <source>
        <dbReference type="Proteomes" id="UP000321922"/>
    </source>
</evidence>
<dbReference type="Pfam" id="PF07715">
    <property type="entry name" value="Plug"/>
    <property type="match status" value="1"/>
</dbReference>
<keyword evidence="15" id="KW-0675">Receptor</keyword>
<feature type="chain" id="PRO_5021952071" evidence="12">
    <location>
        <begin position="30"/>
        <end position="649"/>
    </location>
</feature>
<sequence>MKLTTQKSMFMPSAMSGVLLMIWADQVLAKEQTLPQMERMVVTASLTEHTELTAPASVSVITAENIAKMPVKDLSEAIRSSVGVNILSGSSYGRNSIRIRGLDSKHTLILINGRRINSQDALIRGNNFDLSSVPMSAIERIEVVRGPVSSLYGSEAMGGVVNVILKPANDVLSGSAGLEYENILEGTGGDGAKGHLYVSGELTEGMATSVIIEGSTRDPWQTAESPKYDALEDKETKNVFGELNWQLTPEQKLIADMMYTNDEREADWKHPSNVNTQTNKQTSTRWNYGLTHEGAWDTVDTQARLYGEVMNLNDASTAYKNGAADVKLTSNTLDFKVSGLWSQTHEWVFGGEYRQSELNNDRDLLSGSIDSSQGAVFLQGQFQLGNLSLTLGGREDFHESFGSHFSPRAYAVYSVTDDFVLKGGAGGGFNAPTQLQSNEQVRVISCGNRCWLMGSEDLKPETSVSYELGAAYDIASVGLGLTYYYTDIENKIAQDRSRKVATLNEMEVYTYKNIGKAVIKGVELEGWFDISETITLSGNYTYTDAKDKKSGKTLQRTPEHLANFDFNWEVVNSVTLFARVNYIGDQVVSVNRKDKWVDGYTLAGIGAAYDDAQWNFKVGFSNLFDADLGEDYGYTEKGQSIYFNATYSF</sequence>
<dbReference type="CDD" id="cd01347">
    <property type="entry name" value="ligand_gated_channel"/>
    <property type="match status" value="1"/>
</dbReference>
<dbReference type="PROSITE" id="PS52016">
    <property type="entry name" value="TONB_DEPENDENT_REC_3"/>
    <property type="match status" value="1"/>
</dbReference>
<dbReference type="AlphaFoldDB" id="A0A511QBX0"/>
<evidence type="ECO:0000256" key="11">
    <source>
        <dbReference type="RuleBase" id="RU003357"/>
    </source>
</evidence>
<keyword evidence="4 10" id="KW-0812">Transmembrane</keyword>
<dbReference type="InterPro" id="IPR037066">
    <property type="entry name" value="Plug_dom_sf"/>
</dbReference>
<evidence type="ECO:0000256" key="4">
    <source>
        <dbReference type="ARBA" id="ARBA00022692"/>
    </source>
</evidence>
<evidence type="ECO:0000259" key="14">
    <source>
        <dbReference type="Pfam" id="PF07715"/>
    </source>
</evidence>
<comment type="subcellular location">
    <subcellularLocation>
        <location evidence="1 10">Cell outer membrane</location>
        <topology evidence="1 10">Multi-pass membrane protein</topology>
    </subcellularLocation>
</comment>
<accession>A0A511QBX0</accession>
<evidence type="ECO:0000256" key="7">
    <source>
        <dbReference type="ARBA" id="ARBA00023077"/>
    </source>
</evidence>
<comment type="similarity">
    <text evidence="10 11">Belongs to the TonB-dependent receptor family.</text>
</comment>
<dbReference type="PANTHER" id="PTHR30069">
    <property type="entry name" value="TONB-DEPENDENT OUTER MEMBRANE RECEPTOR"/>
    <property type="match status" value="1"/>
</dbReference>
<proteinExistence type="inferred from homology"/>
<keyword evidence="5 12" id="KW-0732">Signal</keyword>